<keyword evidence="4" id="KW-0546">Nucleotide metabolism</keyword>
<evidence type="ECO:0000256" key="1">
    <source>
        <dbReference type="ARBA" id="ARBA00005142"/>
    </source>
</evidence>
<dbReference type="InterPro" id="IPR036157">
    <property type="entry name" value="dUTPase-like_sf"/>
</dbReference>
<evidence type="ECO:0000256" key="2">
    <source>
        <dbReference type="ARBA" id="ARBA00006581"/>
    </source>
</evidence>
<evidence type="ECO:0000259" key="5">
    <source>
        <dbReference type="Pfam" id="PF00692"/>
    </source>
</evidence>
<protein>
    <recommendedName>
        <fullName evidence="3">dUTP diphosphatase</fullName>
        <ecNumber evidence="3">3.6.1.23</ecNumber>
    </recommendedName>
</protein>
<dbReference type="Pfam" id="PF00692">
    <property type="entry name" value="dUTPase"/>
    <property type="match status" value="1"/>
</dbReference>
<dbReference type="Proteomes" id="UP000011083">
    <property type="component" value="Unassembled WGS sequence"/>
</dbReference>
<name>L8GZ74_ACACF</name>
<dbReference type="STRING" id="1257118.L8GZ74"/>
<dbReference type="VEuPathDB" id="AmoebaDB:ACA1_371250"/>
<evidence type="ECO:0000313" key="6">
    <source>
        <dbReference type="EMBL" id="ELR18300.1"/>
    </source>
</evidence>
<sequence>MQNQPLRIKLLVEGATAPRQVHSTNAGYNLFSAIDTVNGIDIGAGVVDAGDCGGVKALVFNHNNEDFVIACGHCIAQLILECIVTPEVEIVGDLDATNCGAN</sequence>
<dbReference type="PANTHER" id="PTHR11241:SF0">
    <property type="entry name" value="DEOXYURIDINE 5'-TRIPHOSPHATE NUCLEOTIDOHYDROLASE"/>
    <property type="match status" value="1"/>
</dbReference>
<accession>L8GZ74</accession>
<organism evidence="6 7">
    <name type="scientific">Acanthamoeba castellanii (strain ATCC 30010 / Neff)</name>
    <dbReference type="NCBI Taxonomy" id="1257118"/>
    <lineage>
        <taxon>Eukaryota</taxon>
        <taxon>Amoebozoa</taxon>
        <taxon>Discosea</taxon>
        <taxon>Longamoebia</taxon>
        <taxon>Centramoebida</taxon>
        <taxon>Acanthamoebidae</taxon>
        <taxon>Acanthamoeba</taxon>
    </lineage>
</organism>
<proteinExistence type="inferred from homology"/>
<dbReference type="SUPFAM" id="SSF51283">
    <property type="entry name" value="dUTPase-like"/>
    <property type="match status" value="1"/>
</dbReference>
<dbReference type="GO" id="GO:0046081">
    <property type="term" value="P:dUTP catabolic process"/>
    <property type="evidence" value="ECO:0007669"/>
    <property type="project" value="InterPro"/>
</dbReference>
<dbReference type="EMBL" id="KB007960">
    <property type="protein sequence ID" value="ELR18300.1"/>
    <property type="molecule type" value="Genomic_DNA"/>
</dbReference>
<dbReference type="GO" id="GO:0000287">
    <property type="term" value="F:magnesium ion binding"/>
    <property type="evidence" value="ECO:0007669"/>
    <property type="project" value="InterPro"/>
</dbReference>
<dbReference type="RefSeq" id="XP_004340320.1">
    <property type="nucleotide sequence ID" value="XM_004340272.1"/>
</dbReference>
<reference evidence="6 7" key="1">
    <citation type="journal article" date="2013" name="Genome Biol.">
        <title>Genome of Acanthamoeba castellanii highlights extensive lateral gene transfer and early evolution of tyrosine kinase signaling.</title>
        <authorList>
            <person name="Clarke M."/>
            <person name="Lohan A.J."/>
            <person name="Liu B."/>
            <person name="Lagkouvardos I."/>
            <person name="Roy S."/>
            <person name="Zafar N."/>
            <person name="Bertelli C."/>
            <person name="Schilde C."/>
            <person name="Kianianmomeni A."/>
            <person name="Burglin T.R."/>
            <person name="Frech C."/>
            <person name="Turcotte B."/>
            <person name="Kopec K.O."/>
            <person name="Synnott J.M."/>
            <person name="Choo C."/>
            <person name="Paponov I."/>
            <person name="Finkler A."/>
            <person name="Soon Heng Tan C."/>
            <person name="Hutchins A.P."/>
            <person name="Weinmeier T."/>
            <person name="Rattei T."/>
            <person name="Chu J.S."/>
            <person name="Gimenez G."/>
            <person name="Irimia M."/>
            <person name="Rigden D.J."/>
            <person name="Fitzpatrick D.A."/>
            <person name="Lorenzo-Morales J."/>
            <person name="Bateman A."/>
            <person name="Chiu C.H."/>
            <person name="Tang P."/>
            <person name="Hegemann P."/>
            <person name="Fromm H."/>
            <person name="Raoult D."/>
            <person name="Greub G."/>
            <person name="Miranda-Saavedra D."/>
            <person name="Chen N."/>
            <person name="Nash P."/>
            <person name="Ginger M.L."/>
            <person name="Horn M."/>
            <person name="Schaap P."/>
            <person name="Caler L."/>
            <person name="Loftus B."/>
        </authorList>
    </citation>
    <scope>NUCLEOTIDE SEQUENCE [LARGE SCALE GENOMIC DNA]</scope>
    <source>
        <strain evidence="6 7">Neff</strain>
    </source>
</reference>
<evidence type="ECO:0000256" key="4">
    <source>
        <dbReference type="ARBA" id="ARBA00023080"/>
    </source>
</evidence>
<dbReference type="KEGG" id="acan:ACA1_371250"/>
<gene>
    <name evidence="6" type="ORF">ACA1_371250</name>
</gene>
<evidence type="ECO:0000313" key="7">
    <source>
        <dbReference type="Proteomes" id="UP000011083"/>
    </source>
</evidence>
<evidence type="ECO:0000256" key="3">
    <source>
        <dbReference type="ARBA" id="ARBA00012379"/>
    </source>
</evidence>
<dbReference type="PANTHER" id="PTHR11241">
    <property type="entry name" value="DEOXYURIDINE 5'-TRIPHOSPHATE NUCLEOTIDOHYDROLASE"/>
    <property type="match status" value="1"/>
</dbReference>
<comment type="pathway">
    <text evidence="1">Pyrimidine metabolism; dUMP biosynthesis; dUMP from dCTP (dUTP route): step 2/2.</text>
</comment>
<dbReference type="AlphaFoldDB" id="L8GZ74"/>
<dbReference type="OrthoDB" id="419889at2759"/>
<comment type="similarity">
    <text evidence="2">Belongs to the dUTPase family.</text>
</comment>
<dbReference type="InterPro" id="IPR008181">
    <property type="entry name" value="dUTPase"/>
</dbReference>
<dbReference type="EC" id="3.6.1.23" evidence="3"/>
<feature type="domain" description="dUTPase-like" evidence="5">
    <location>
        <begin position="38"/>
        <end position="100"/>
    </location>
</feature>
<dbReference type="Gene3D" id="2.70.40.10">
    <property type="match status" value="1"/>
</dbReference>
<keyword evidence="7" id="KW-1185">Reference proteome</keyword>
<dbReference type="GeneID" id="14918940"/>
<dbReference type="GO" id="GO:0004170">
    <property type="term" value="F:dUTP diphosphatase activity"/>
    <property type="evidence" value="ECO:0007669"/>
    <property type="project" value="UniProtKB-EC"/>
</dbReference>
<dbReference type="InterPro" id="IPR029054">
    <property type="entry name" value="dUTPase-like"/>
</dbReference>
<dbReference type="GO" id="GO:0006226">
    <property type="term" value="P:dUMP biosynthetic process"/>
    <property type="evidence" value="ECO:0007669"/>
    <property type="project" value="InterPro"/>
</dbReference>